<evidence type="ECO:0000313" key="2">
    <source>
        <dbReference type="EMBL" id="KAJ8344122.1"/>
    </source>
</evidence>
<keyword evidence="3" id="KW-1185">Reference proteome</keyword>
<proteinExistence type="predicted"/>
<gene>
    <name evidence="2" type="ORF">SKAU_G00314510</name>
</gene>
<feature type="region of interest" description="Disordered" evidence="1">
    <location>
        <begin position="1"/>
        <end position="24"/>
    </location>
</feature>
<dbReference type="EMBL" id="JAINUF010000013">
    <property type="protein sequence ID" value="KAJ8344122.1"/>
    <property type="molecule type" value="Genomic_DNA"/>
</dbReference>
<sequence length="74" mass="8196">METRVRKAPLVSGGRPRPFSERDGGRFWISSREGIAQNSEGAPWPALGVARRYLPKTSAIWPTDCTGSTQHMLL</sequence>
<accession>A0A9Q1ESF8</accession>
<comment type="caution">
    <text evidence="2">The sequence shown here is derived from an EMBL/GenBank/DDBJ whole genome shotgun (WGS) entry which is preliminary data.</text>
</comment>
<protein>
    <submittedName>
        <fullName evidence="2">Uncharacterized protein</fullName>
    </submittedName>
</protein>
<dbReference type="AlphaFoldDB" id="A0A9Q1ESF8"/>
<dbReference type="Proteomes" id="UP001152622">
    <property type="component" value="Chromosome 13"/>
</dbReference>
<organism evidence="2 3">
    <name type="scientific">Synaphobranchus kaupii</name>
    <name type="common">Kaup's arrowtooth eel</name>
    <dbReference type="NCBI Taxonomy" id="118154"/>
    <lineage>
        <taxon>Eukaryota</taxon>
        <taxon>Metazoa</taxon>
        <taxon>Chordata</taxon>
        <taxon>Craniata</taxon>
        <taxon>Vertebrata</taxon>
        <taxon>Euteleostomi</taxon>
        <taxon>Actinopterygii</taxon>
        <taxon>Neopterygii</taxon>
        <taxon>Teleostei</taxon>
        <taxon>Anguilliformes</taxon>
        <taxon>Synaphobranchidae</taxon>
        <taxon>Synaphobranchus</taxon>
    </lineage>
</organism>
<evidence type="ECO:0000313" key="3">
    <source>
        <dbReference type="Proteomes" id="UP001152622"/>
    </source>
</evidence>
<reference evidence="2" key="1">
    <citation type="journal article" date="2023" name="Science">
        <title>Genome structures resolve the early diversification of teleost fishes.</title>
        <authorList>
            <person name="Parey E."/>
            <person name="Louis A."/>
            <person name="Montfort J."/>
            <person name="Bouchez O."/>
            <person name="Roques C."/>
            <person name="Iampietro C."/>
            <person name="Lluch J."/>
            <person name="Castinel A."/>
            <person name="Donnadieu C."/>
            <person name="Desvignes T."/>
            <person name="Floi Bucao C."/>
            <person name="Jouanno E."/>
            <person name="Wen M."/>
            <person name="Mejri S."/>
            <person name="Dirks R."/>
            <person name="Jansen H."/>
            <person name="Henkel C."/>
            <person name="Chen W.J."/>
            <person name="Zahm M."/>
            <person name="Cabau C."/>
            <person name="Klopp C."/>
            <person name="Thompson A.W."/>
            <person name="Robinson-Rechavi M."/>
            <person name="Braasch I."/>
            <person name="Lecointre G."/>
            <person name="Bobe J."/>
            <person name="Postlethwait J.H."/>
            <person name="Berthelot C."/>
            <person name="Roest Crollius H."/>
            <person name="Guiguen Y."/>
        </authorList>
    </citation>
    <scope>NUCLEOTIDE SEQUENCE</scope>
    <source>
        <strain evidence="2">WJC10195</strain>
    </source>
</reference>
<name>A0A9Q1ESF8_SYNKA</name>
<evidence type="ECO:0000256" key="1">
    <source>
        <dbReference type="SAM" id="MobiDB-lite"/>
    </source>
</evidence>